<dbReference type="Pfam" id="PF21597">
    <property type="entry name" value="TetR_C_43"/>
    <property type="match status" value="1"/>
</dbReference>
<dbReference type="InterPro" id="IPR036271">
    <property type="entry name" value="Tet_transcr_reg_TetR-rel_C_sf"/>
</dbReference>
<keyword evidence="2 4" id="KW-0238">DNA-binding</keyword>
<gene>
    <name evidence="6" type="ORF">NX801_22340</name>
</gene>
<dbReference type="PROSITE" id="PS50977">
    <property type="entry name" value="HTH_TETR_2"/>
    <property type="match status" value="1"/>
</dbReference>
<evidence type="ECO:0000313" key="7">
    <source>
        <dbReference type="Proteomes" id="UP001431313"/>
    </source>
</evidence>
<dbReference type="Pfam" id="PF00440">
    <property type="entry name" value="TetR_N"/>
    <property type="match status" value="1"/>
</dbReference>
<evidence type="ECO:0000256" key="4">
    <source>
        <dbReference type="PROSITE-ProRule" id="PRU00335"/>
    </source>
</evidence>
<evidence type="ECO:0000313" key="6">
    <source>
        <dbReference type="EMBL" id="MCS0638343.1"/>
    </source>
</evidence>
<keyword evidence="7" id="KW-1185">Reference proteome</keyword>
<proteinExistence type="predicted"/>
<dbReference type="InterPro" id="IPR050109">
    <property type="entry name" value="HTH-type_TetR-like_transc_reg"/>
</dbReference>
<keyword evidence="3" id="KW-0804">Transcription</keyword>
<dbReference type="InterPro" id="IPR009057">
    <property type="entry name" value="Homeodomain-like_sf"/>
</dbReference>
<dbReference type="InterPro" id="IPR001647">
    <property type="entry name" value="HTH_TetR"/>
</dbReference>
<evidence type="ECO:0000256" key="3">
    <source>
        <dbReference type="ARBA" id="ARBA00023163"/>
    </source>
</evidence>
<protein>
    <submittedName>
        <fullName evidence="6">TetR/AcrR family transcriptional regulator</fullName>
    </submittedName>
</protein>
<evidence type="ECO:0000256" key="1">
    <source>
        <dbReference type="ARBA" id="ARBA00023015"/>
    </source>
</evidence>
<dbReference type="PANTHER" id="PTHR30055">
    <property type="entry name" value="HTH-TYPE TRANSCRIPTIONAL REGULATOR RUTR"/>
    <property type="match status" value="1"/>
</dbReference>
<dbReference type="RefSeq" id="WP_258789615.1">
    <property type="nucleotide sequence ID" value="NZ_JANUGQ010000021.1"/>
</dbReference>
<comment type="caution">
    <text evidence="6">The sequence shown here is derived from an EMBL/GenBank/DDBJ whole genome shotgun (WGS) entry which is preliminary data.</text>
</comment>
<dbReference type="InterPro" id="IPR049445">
    <property type="entry name" value="TetR_SbtR-like_C"/>
</dbReference>
<sequence length="189" mass="20618">MNPPPSPPAPRRRADAAANRARIVQAAREAVAESGDIALNAVAKQAGVGQGTLYRHFPTREDLLAEVYRQEVDELVAAAPALLIEYEPAEALARWFDRVADYARVKRGVLAAVEVAVWRDLTTHSLGPIGDAVTTLLEAGRADGSLRPDVDARDVILLIGYLSRLDDAEWDTRARHLLDVVLDGLRPRT</sequence>
<feature type="domain" description="HTH tetR-type" evidence="5">
    <location>
        <begin position="17"/>
        <end position="75"/>
    </location>
</feature>
<dbReference type="EMBL" id="JANUGQ010000021">
    <property type="protein sequence ID" value="MCS0638343.1"/>
    <property type="molecule type" value="Genomic_DNA"/>
</dbReference>
<dbReference type="SUPFAM" id="SSF46689">
    <property type="entry name" value="Homeodomain-like"/>
    <property type="match status" value="1"/>
</dbReference>
<evidence type="ECO:0000259" key="5">
    <source>
        <dbReference type="PROSITE" id="PS50977"/>
    </source>
</evidence>
<accession>A0ABT2CLN6</accession>
<keyword evidence="1" id="KW-0805">Transcription regulation</keyword>
<dbReference type="SUPFAM" id="SSF48498">
    <property type="entry name" value="Tetracyclin repressor-like, C-terminal domain"/>
    <property type="match status" value="1"/>
</dbReference>
<feature type="DNA-binding region" description="H-T-H motif" evidence="4">
    <location>
        <begin position="38"/>
        <end position="57"/>
    </location>
</feature>
<dbReference type="Gene3D" id="1.10.357.10">
    <property type="entry name" value="Tetracycline Repressor, domain 2"/>
    <property type="match status" value="1"/>
</dbReference>
<reference evidence="6" key="1">
    <citation type="submission" date="2022-08" db="EMBL/GenBank/DDBJ databases">
        <authorList>
            <person name="Somphong A."/>
            <person name="Phongsopitanun W."/>
        </authorList>
    </citation>
    <scope>NUCLEOTIDE SEQUENCE</scope>
    <source>
        <strain evidence="6">LP05-1</strain>
    </source>
</reference>
<organism evidence="6 7">
    <name type="scientific">Streptomyces pyxinae</name>
    <dbReference type="NCBI Taxonomy" id="2970734"/>
    <lineage>
        <taxon>Bacteria</taxon>
        <taxon>Bacillati</taxon>
        <taxon>Actinomycetota</taxon>
        <taxon>Actinomycetes</taxon>
        <taxon>Kitasatosporales</taxon>
        <taxon>Streptomycetaceae</taxon>
        <taxon>Streptomyces</taxon>
    </lineage>
</organism>
<dbReference type="PANTHER" id="PTHR30055:SF234">
    <property type="entry name" value="HTH-TYPE TRANSCRIPTIONAL REGULATOR BETI"/>
    <property type="match status" value="1"/>
</dbReference>
<dbReference type="Proteomes" id="UP001431313">
    <property type="component" value="Unassembled WGS sequence"/>
</dbReference>
<evidence type="ECO:0000256" key="2">
    <source>
        <dbReference type="ARBA" id="ARBA00023125"/>
    </source>
</evidence>
<name>A0ABT2CLN6_9ACTN</name>